<reference evidence="3 4" key="1">
    <citation type="submission" date="2016-10" db="EMBL/GenBank/DDBJ databases">
        <authorList>
            <person name="de Groot N.N."/>
        </authorList>
    </citation>
    <scope>NUCLEOTIDE SEQUENCE [LARGE SCALE GENOMIC DNA]</scope>
    <source>
        <strain evidence="3 4">DSM 44908</strain>
    </source>
</reference>
<gene>
    <name evidence="3" type="ORF">SAMN05444374_11461</name>
</gene>
<organism evidence="3 4">
    <name type="scientific">Rhodococcoides kroppenstedtii</name>
    <dbReference type="NCBI Taxonomy" id="293050"/>
    <lineage>
        <taxon>Bacteria</taxon>
        <taxon>Bacillati</taxon>
        <taxon>Actinomycetota</taxon>
        <taxon>Actinomycetes</taxon>
        <taxon>Mycobacteriales</taxon>
        <taxon>Nocardiaceae</taxon>
        <taxon>Rhodococcoides</taxon>
    </lineage>
</organism>
<dbReference type="RefSeq" id="WP_068362664.1">
    <property type="nucleotide sequence ID" value="NZ_FOJN01000014.1"/>
</dbReference>
<dbReference type="PANTHER" id="PTHR12993:SF26">
    <property type="entry name" value="1D-MYO-INOSITOL 2-ACETAMIDO-2-DEOXY-ALPHA-D-GLUCOPYRANOSIDE DEACETYLASE"/>
    <property type="match status" value="1"/>
</dbReference>
<dbReference type="OrthoDB" id="158614at2"/>
<evidence type="ECO:0000256" key="2">
    <source>
        <dbReference type="SAM" id="MobiDB-lite"/>
    </source>
</evidence>
<dbReference type="InterPro" id="IPR003737">
    <property type="entry name" value="GlcNAc_PI_deacetylase-related"/>
</dbReference>
<dbReference type="GeneID" id="85487107"/>
<feature type="region of interest" description="Disordered" evidence="2">
    <location>
        <begin position="175"/>
        <end position="197"/>
    </location>
</feature>
<dbReference type="SUPFAM" id="SSF102588">
    <property type="entry name" value="LmbE-like"/>
    <property type="match status" value="1"/>
</dbReference>
<dbReference type="InterPro" id="IPR024078">
    <property type="entry name" value="LmbE-like_dom_sf"/>
</dbReference>
<dbReference type="EMBL" id="FOJN01000014">
    <property type="protein sequence ID" value="SFA59789.1"/>
    <property type="molecule type" value="Genomic_DNA"/>
</dbReference>
<dbReference type="Pfam" id="PF02585">
    <property type="entry name" value="PIG-L"/>
    <property type="match status" value="1"/>
</dbReference>
<dbReference type="AlphaFoldDB" id="A0A1I0U6T8"/>
<name>A0A1I0U6T8_9NOCA</name>
<dbReference type="GO" id="GO:0016811">
    <property type="term" value="F:hydrolase activity, acting on carbon-nitrogen (but not peptide) bonds, in linear amides"/>
    <property type="evidence" value="ECO:0007669"/>
    <property type="project" value="TreeGrafter"/>
</dbReference>
<dbReference type="Gene3D" id="3.40.50.10320">
    <property type="entry name" value="LmbE-like"/>
    <property type="match status" value="1"/>
</dbReference>
<proteinExistence type="predicted"/>
<evidence type="ECO:0000256" key="1">
    <source>
        <dbReference type="ARBA" id="ARBA00022833"/>
    </source>
</evidence>
<accession>A0A1I0U6T8</accession>
<keyword evidence="1" id="KW-0862">Zinc</keyword>
<evidence type="ECO:0000313" key="3">
    <source>
        <dbReference type="EMBL" id="SFA59789.1"/>
    </source>
</evidence>
<dbReference type="GO" id="GO:0016137">
    <property type="term" value="P:glycoside metabolic process"/>
    <property type="evidence" value="ECO:0007669"/>
    <property type="project" value="UniProtKB-ARBA"/>
</dbReference>
<dbReference type="Proteomes" id="UP000182054">
    <property type="component" value="Unassembled WGS sequence"/>
</dbReference>
<evidence type="ECO:0000313" key="4">
    <source>
        <dbReference type="Proteomes" id="UP000182054"/>
    </source>
</evidence>
<protein>
    <submittedName>
        <fullName evidence="3">N-acetylglucosaminyl deacetylase, LmbE family</fullName>
    </submittedName>
</protein>
<sequence length="272" mass="28523">MSTLVCFHAHPDDEVFGTGGVMRSASDAGHRVVLVTATDGALGEVPDGLLDEGETLVQRRQAEVAASAAVLGVHRVVNLGYADSGMAGTEGNTAPGAFATVDVEEAAATLAEVLREENATVLTVYDPNGGYGHPDHVQVHHVGTRAGALAGVPYVYEATMNRDHMRMLMEANPAWNEQPDGAEAGQTGQSGPRPDVEAFGLPESELTTAVDVTAVLDAKRAAMQVHESQIGDFGPFLAMERDVLAVVFGTEWFRRVTPPAAVGAARETALPL</sequence>
<dbReference type="PANTHER" id="PTHR12993">
    <property type="entry name" value="N-ACETYLGLUCOSAMINYL-PHOSPHATIDYLINOSITOL DE-N-ACETYLASE-RELATED"/>
    <property type="match status" value="1"/>
</dbReference>